<reference evidence="1" key="1">
    <citation type="journal article" date="2019" name="Sci. Rep.">
        <title>Draft genome of Tanacetum cinerariifolium, the natural source of mosquito coil.</title>
        <authorList>
            <person name="Yamashiro T."/>
            <person name="Shiraishi A."/>
            <person name="Satake H."/>
            <person name="Nakayama K."/>
        </authorList>
    </citation>
    <scope>NUCLEOTIDE SEQUENCE</scope>
</reference>
<comment type="caution">
    <text evidence="1">The sequence shown here is derived from an EMBL/GenBank/DDBJ whole genome shotgun (WGS) entry which is preliminary data.</text>
</comment>
<dbReference type="PANTHER" id="PTHR36617">
    <property type="entry name" value="PROTEIN, PUTATIVE-RELATED"/>
    <property type="match status" value="1"/>
</dbReference>
<organism evidence="1">
    <name type="scientific">Tanacetum cinerariifolium</name>
    <name type="common">Dalmatian daisy</name>
    <name type="synonym">Chrysanthemum cinerariifolium</name>
    <dbReference type="NCBI Taxonomy" id="118510"/>
    <lineage>
        <taxon>Eukaryota</taxon>
        <taxon>Viridiplantae</taxon>
        <taxon>Streptophyta</taxon>
        <taxon>Embryophyta</taxon>
        <taxon>Tracheophyta</taxon>
        <taxon>Spermatophyta</taxon>
        <taxon>Magnoliopsida</taxon>
        <taxon>eudicotyledons</taxon>
        <taxon>Gunneridae</taxon>
        <taxon>Pentapetalae</taxon>
        <taxon>asterids</taxon>
        <taxon>campanulids</taxon>
        <taxon>Asterales</taxon>
        <taxon>Asteraceae</taxon>
        <taxon>Asteroideae</taxon>
        <taxon>Anthemideae</taxon>
        <taxon>Anthemidinae</taxon>
        <taxon>Tanacetum</taxon>
    </lineage>
</organism>
<dbReference type="PANTHER" id="PTHR36617:SF5">
    <property type="entry name" value="OS05G0421675 PROTEIN"/>
    <property type="match status" value="1"/>
</dbReference>
<accession>A0A699VJT2</accession>
<evidence type="ECO:0000313" key="1">
    <source>
        <dbReference type="EMBL" id="GFD33461.1"/>
    </source>
</evidence>
<dbReference type="EMBL" id="BKCJ011435751">
    <property type="protein sequence ID" value="GFD33461.1"/>
    <property type="molecule type" value="Genomic_DNA"/>
</dbReference>
<protein>
    <recommendedName>
        <fullName evidence="2">RNA-directed DNA polymerase, eukaryota, reverse transcriptase zinc-binding domain protein</fullName>
    </recommendedName>
</protein>
<gene>
    <name evidence="1" type="ORF">Tci_905430</name>
</gene>
<sequence>MGNGLTTSFWDDKWCMDGKLKDLYPRVYALENQRKITVGEKLAQISLAYSFRRIPRGGVESAQMEELTNLIHPVILKQGMDSWSWSLSKSGDDEFSPN</sequence>
<name>A0A699VJT2_TANCI</name>
<evidence type="ECO:0008006" key="2">
    <source>
        <dbReference type="Google" id="ProtNLM"/>
    </source>
</evidence>
<dbReference type="AlphaFoldDB" id="A0A699VJT2"/>
<proteinExistence type="predicted"/>